<dbReference type="PROSITE" id="PS01124">
    <property type="entry name" value="HTH_ARAC_FAMILY_2"/>
    <property type="match status" value="1"/>
</dbReference>
<keyword evidence="4" id="KW-0472">Membrane</keyword>
<dbReference type="Gene3D" id="1.10.10.60">
    <property type="entry name" value="Homeodomain-like"/>
    <property type="match status" value="2"/>
</dbReference>
<evidence type="ECO:0000259" key="5">
    <source>
        <dbReference type="PROSITE" id="PS01124"/>
    </source>
</evidence>
<dbReference type="InterPro" id="IPR018062">
    <property type="entry name" value="HTH_AraC-typ_CS"/>
</dbReference>
<dbReference type="Pfam" id="PF12833">
    <property type="entry name" value="HTH_18"/>
    <property type="match status" value="1"/>
</dbReference>
<feature type="domain" description="HTH araC/xylS-type" evidence="5">
    <location>
        <begin position="667"/>
        <end position="765"/>
    </location>
</feature>
<dbReference type="SUPFAM" id="SSF46689">
    <property type="entry name" value="Homeodomain-like"/>
    <property type="match status" value="2"/>
</dbReference>
<keyword evidence="3" id="KW-0804">Transcription</keyword>
<dbReference type="InterPro" id="IPR041522">
    <property type="entry name" value="CdaR_GGDEF"/>
</dbReference>
<proteinExistence type="predicted"/>
<evidence type="ECO:0000256" key="3">
    <source>
        <dbReference type="ARBA" id="ARBA00023163"/>
    </source>
</evidence>
<dbReference type="Proteomes" id="UP000307943">
    <property type="component" value="Unassembled WGS sequence"/>
</dbReference>
<protein>
    <submittedName>
        <fullName evidence="6">Helix-turn-helix transcriptional regulator</fullName>
    </submittedName>
</protein>
<dbReference type="RefSeq" id="WP_139603495.1">
    <property type="nucleotide sequence ID" value="NZ_VDCQ01000023.1"/>
</dbReference>
<sequence>MMTGWREHFLKIPRYMLLLLAFSTLIGTIPVLALGLFSYYTASGDVEQKIKESNMQVLLQTQMRVEQFMKMLELTAMQYANSPQVTSVLNGPVDVTDFVRIRNLHTGMYNLQTLSGISEGYLIGSEHNWVISFTAVAPLDEFPLRRQLELYAKHPNNLFWDIDPLPEEASRPPTVRMVYKLPILPFTEQPKGFLVIEMLKTQFRNLLAADHDKLGDIYVLNREGSDFLSDNAGRGESHRRVHDRIAETVLRTGHSSGVIHDEIDGTKMMFAYRGSSNGWIYVSAVSLDEINRQTRKIAIATFVACSIIFAVVGVLALLISLRMYSPIKRLSEVTKIGHIGETGSRDEFISMEERFRTLFSTGQQLKQQMQGQFTQLNEFLMLKLFTGQLSERDFASRSEQFGFPAGWKRLAVLTLQIDTLQDTRYRDHDKDLLLFAIHNMVGELIPAGRRFSPVLLDRSQVTLVTSDLDSAAELKAFYYGIAEQLKTKVREYLQVQVSIGISRPFSAPTDAVRAYNEGLEALRSRIYLGGGIIVHVEDVQSEHREPASAAYTKLKGTEDQLIKALKSGEPEKATEWFDKYMSEMAEHNASVNEYPVFMMQLVSRLYQIVQEQGGAVHQVLGEQASYGQLMKRSTPHDISEWFKRDLLAPIVDFLNRQAESQYIGIVSRMVKLVQERYDQDISLEGCAETLNFHPVYLSRVFKKEMGVTFSEYLAEFRMGLAKEWLETSTMKLSEIAERLNYSNTTAFIRIFRKVVGMTPGQYRERHHKA</sequence>
<dbReference type="PROSITE" id="PS00041">
    <property type="entry name" value="HTH_ARAC_FAMILY_1"/>
    <property type="match status" value="1"/>
</dbReference>
<dbReference type="InterPro" id="IPR018060">
    <property type="entry name" value="HTH_AraC"/>
</dbReference>
<comment type="caution">
    <text evidence="6">The sequence shown here is derived from an EMBL/GenBank/DDBJ whole genome shotgun (WGS) entry which is preliminary data.</text>
</comment>
<dbReference type="OrthoDB" id="1975037at2"/>
<evidence type="ECO:0000313" key="7">
    <source>
        <dbReference type="Proteomes" id="UP000307943"/>
    </source>
</evidence>
<dbReference type="InterPro" id="IPR009057">
    <property type="entry name" value="Homeodomain-like_sf"/>
</dbReference>
<dbReference type="InterPro" id="IPR020449">
    <property type="entry name" value="Tscrpt_reg_AraC-type_HTH"/>
</dbReference>
<gene>
    <name evidence="6" type="ORF">FE784_17340</name>
</gene>
<dbReference type="AlphaFoldDB" id="A0A5C4T786"/>
<dbReference type="GO" id="GO:0003700">
    <property type="term" value="F:DNA-binding transcription factor activity"/>
    <property type="evidence" value="ECO:0007669"/>
    <property type="project" value="InterPro"/>
</dbReference>
<keyword evidence="4" id="KW-0812">Transmembrane</keyword>
<dbReference type="SMART" id="SM00342">
    <property type="entry name" value="HTH_ARAC"/>
    <property type="match status" value="1"/>
</dbReference>
<reference evidence="6 7" key="1">
    <citation type="submission" date="2019-05" db="EMBL/GenBank/DDBJ databases">
        <title>We sequenced the genome of Paenibacillus hemerocallicola KCTC 33185 for further insight into its adaptation and study the phylogeny of Paenibacillus.</title>
        <authorList>
            <person name="Narsing Rao M.P."/>
        </authorList>
    </citation>
    <scope>NUCLEOTIDE SEQUENCE [LARGE SCALE GENOMIC DNA]</scope>
    <source>
        <strain evidence="6 7">KCTC 33185</strain>
    </source>
</reference>
<name>A0A5C4T786_9BACL</name>
<keyword evidence="2" id="KW-0238">DNA-binding</keyword>
<evidence type="ECO:0000256" key="4">
    <source>
        <dbReference type="SAM" id="Phobius"/>
    </source>
</evidence>
<dbReference type="PRINTS" id="PR00032">
    <property type="entry name" value="HTHARAC"/>
</dbReference>
<dbReference type="Pfam" id="PF17853">
    <property type="entry name" value="GGDEF_2"/>
    <property type="match status" value="1"/>
</dbReference>
<dbReference type="GO" id="GO:0043565">
    <property type="term" value="F:sequence-specific DNA binding"/>
    <property type="evidence" value="ECO:0007669"/>
    <property type="project" value="InterPro"/>
</dbReference>
<accession>A0A5C4T786</accession>
<dbReference type="PANTHER" id="PTHR43280:SF10">
    <property type="entry name" value="REGULATORY PROTEIN POCR"/>
    <property type="match status" value="1"/>
</dbReference>
<keyword evidence="4" id="KW-1133">Transmembrane helix</keyword>
<dbReference type="PANTHER" id="PTHR43280">
    <property type="entry name" value="ARAC-FAMILY TRANSCRIPTIONAL REGULATOR"/>
    <property type="match status" value="1"/>
</dbReference>
<dbReference type="EMBL" id="VDCQ01000023">
    <property type="protein sequence ID" value="TNJ64964.1"/>
    <property type="molecule type" value="Genomic_DNA"/>
</dbReference>
<evidence type="ECO:0000256" key="1">
    <source>
        <dbReference type="ARBA" id="ARBA00023015"/>
    </source>
</evidence>
<organism evidence="6 7">
    <name type="scientific">Paenibacillus hemerocallicola</name>
    <dbReference type="NCBI Taxonomy" id="1172614"/>
    <lineage>
        <taxon>Bacteria</taxon>
        <taxon>Bacillati</taxon>
        <taxon>Bacillota</taxon>
        <taxon>Bacilli</taxon>
        <taxon>Bacillales</taxon>
        <taxon>Paenibacillaceae</taxon>
        <taxon>Paenibacillus</taxon>
    </lineage>
</organism>
<keyword evidence="1" id="KW-0805">Transcription regulation</keyword>
<feature type="transmembrane region" description="Helical" evidence="4">
    <location>
        <begin position="297"/>
        <end position="321"/>
    </location>
</feature>
<keyword evidence="7" id="KW-1185">Reference proteome</keyword>
<evidence type="ECO:0000256" key="2">
    <source>
        <dbReference type="ARBA" id="ARBA00023125"/>
    </source>
</evidence>
<evidence type="ECO:0000313" key="6">
    <source>
        <dbReference type="EMBL" id="TNJ64964.1"/>
    </source>
</evidence>